<evidence type="ECO:0000313" key="4">
    <source>
        <dbReference type="Proteomes" id="UP000183832"/>
    </source>
</evidence>
<dbReference type="Proteomes" id="UP000183832">
    <property type="component" value="Unassembled WGS sequence"/>
</dbReference>
<dbReference type="PANTHER" id="PTHR11161">
    <property type="entry name" value="O-ACYLTRANSFERASE"/>
    <property type="match status" value="1"/>
</dbReference>
<feature type="transmembrane region" description="Helical" evidence="1">
    <location>
        <begin position="521"/>
        <end position="542"/>
    </location>
</feature>
<reference evidence="3 4" key="1">
    <citation type="submission" date="2015-04" db="EMBL/GenBank/DDBJ databases">
        <authorList>
            <person name="Syromyatnikov M.Y."/>
            <person name="Popov V.N."/>
        </authorList>
    </citation>
    <scope>NUCLEOTIDE SEQUENCE [LARGE SCALE GENOMIC DNA]</scope>
</reference>
<sequence>VNAENLEIKIPSNASISQKCEQQLNYFQKNLNYNITWALRMKDAWGNFPSGRFSGNQYDFGNFDQCVELNHKTSVVGVISGKHCTLLIQNTIPVNDNNPRMIAPDRSPQNFVGVGVCVPASCTPEEVQVVADTFLENYSTALVPNVNQNLFCATNDRPFEFDAFQVFAIFFFSTFLVLVTASTTYESLCIGKRIESVKILSSFSIISNYKTIISLKPSSKNEMVFLHGLRSISMLWIVIVHTYMITYWLLPAINTHAIIDWLGNISSMIVLSGGIGVDTFFLLSALLMTLSVFRELDRTNKINVPVLFTKRFFRITVPFAAAILFTVAFLYHISNGPLWNLITETSAIGFCREWWWSSLLYVANYVNPGKLCFGHSWYLMVDMQLYFLSPIILYPLWRFQKRTILMTSLIFLIASSSIIYVFAIMMMNSLRISFLSETHAIMDTSVHIVTHARIDSWMMGILFGYFIYKLDKKTIRLTPKMSIVGWTFSITTLLIIIFGQYPLHQENFKDNPLFADAIYKSFSRIFHCLSIGWIIISCHLSSGNIVKRFLSYPLWFPVSRLSFCIYLIHLPVQLIYVASLRSPQFFSNFRAIVQFSGYFSVSFFAAFAWALLFEFPILNVITYLMKK</sequence>
<evidence type="ECO:0000256" key="1">
    <source>
        <dbReference type="SAM" id="Phobius"/>
    </source>
</evidence>
<feature type="transmembrane region" description="Helical" evidence="1">
    <location>
        <begin position="554"/>
        <end position="578"/>
    </location>
</feature>
<feature type="transmembrane region" description="Helical" evidence="1">
    <location>
        <begin position="409"/>
        <end position="428"/>
    </location>
</feature>
<proteinExistence type="predicted"/>
<feature type="transmembrane region" description="Helical" evidence="1">
    <location>
        <begin position="312"/>
        <end position="333"/>
    </location>
</feature>
<organism evidence="3 4">
    <name type="scientific">Clunio marinus</name>
    <dbReference type="NCBI Taxonomy" id="568069"/>
    <lineage>
        <taxon>Eukaryota</taxon>
        <taxon>Metazoa</taxon>
        <taxon>Ecdysozoa</taxon>
        <taxon>Arthropoda</taxon>
        <taxon>Hexapoda</taxon>
        <taxon>Insecta</taxon>
        <taxon>Pterygota</taxon>
        <taxon>Neoptera</taxon>
        <taxon>Endopterygota</taxon>
        <taxon>Diptera</taxon>
        <taxon>Nematocera</taxon>
        <taxon>Chironomoidea</taxon>
        <taxon>Chironomidae</taxon>
        <taxon>Clunio</taxon>
    </lineage>
</organism>
<keyword evidence="4" id="KW-1185">Reference proteome</keyword>
<feature type="non-terminal residue" evidence="3">
    <location>
        <position position="1"/>
    </location>
</feature>
<keyword evidence="1" id="KW-1133">Transmembrane helix</keyword>
<dbReference type="InterPro" id="IPR002656">
    <property type="entry name" value="Acyl_transf_3_dom"/>
</dbReference>
<dbReference type="GO" id="GO:0016747">
    <property type="term" value="F:acyltransferase activity, transferring groups other than amino-acyl groups"/>
    <property type="evidence" value="ECO:0007669"/>
    <property type="project" value="InterPro"/>
</dbReference>
<gene>
    <name evidence="3" type="ORF">CLUMA_CG004257</name>
</gene>
<keyword evidence="1" id="KW-0812">Transmembrane</keyword>
<protein>
    <submittedName>
        <fullName evidence="3">CLUMA_CG004257, isoform A</fullName>
    </submittedName>
</protein>
<keyword evidence="1" id="KW-0472">Membrane</keyword>
<dbReference type="Pfam" id="PF01757">
    <property type="entry name" value="Acyl_transf_3"/>
    <property type="match status" value="1"/>
</dbReference>
<name>A0A1J1HWQ0_9DIPT</name>
<evidence type="ECO:0000259" key="2">
    <source>
        <dbReference type="SMART" id="SM00703"/>
    </source>
</evidence>
<dbReference type="Pfam" id="PF20146">
    <property type="entry name" value="NRF"/>
    <property type="match status" value="1"/>
</dbReference>
<feature type="transmembrane region" description="Helical" evidence="1">
    <location>
        <begin position="377"/>
        <end position="397"/>
    </location>
</feature>
<evidence type="ECO:0000313" key="3">
    <source>
        <dbReference type="EMBL" id="CRK90553.1"/>
    </source>
</evidence>
<dbReference type="PANTHER" id="PTHR11161:SF0">
    <property type="entry name" value="O-ACYLTRANSFERASE LIKE PROTEIN"/>
    <property type="match status" value="1"/>
</dbReference>
<feature type="transmembrane region" description="Helical" evidence="1">
    <location>
        <begin position="448"/>
        <end position="468"/>
    </location>
</feature>
<feature type="domain" description="Nose resistant-to-fluoxetine protein N-terminal" evidence="2">
    <location>
        <begin position="17"/>
        <end position="148"/>
    </location>
</feature>
<dbReference type="SMART" id="SM00703">
    <property type="entry name" value="NRF"/>
    <property type="match status" value="1"/>
</dbReference>
<dbReference type="InterPro" id="IPR006621">
    <property type="entry name" value="Nose-resist-to-fluoxetine_N"/>
</dbReference>
<feature type="transmembrane region" description="Helical" evidence="1">
    <location>
        <begin position="269"/>
        <end position="292"/>
    </location>
</feature>
<dbReference type="EMBL" id="CVRI01000020">
    <property type="protein sequence ID" value="CRK90553.1"/>
    <property type="molecule type" value="Genomic_DNA"/>
</dbReference>
<feature type="transmembrane region" description="Helical" evidence="1">
    <location>
        <begin position="163"/>
        <end position="185"/>
    </location>
</feature>
<feature type="transmembrane region" description="Helical" evidence="1">
    <location>
        <begin position="224"/>
        <end position="249"/>
    </location>
</feature>
<feature type="transmembrane region" description="Helical" evidence="1">
    <location>
        <begin position="480"/>
        <end position="501"/>
    </location>
</feature>
<dbReference type="AlphaFoldDB" id="A0A1J1HWQ0"/>
<feature type="transmembrane region" description="Helical" evidence="1">
    <location>
        <begin position="598"/>
        <end position="624"/>
    </location>
</feature>
<dbReference type="InterPro" id="IPR052728">
    <property type="entry name" value="O2_lipid_transport_reg"/>
</dbReference>
<accession>A0A1J1HWQ0</accession>
<dbReference type="OrthoDB" id="118951at2759"/>